<evidence type="ECO:0000313" key="3">
    <source>
        <dbReference type="EMBL" id="OHT01675.1"/>
    </source>
</evidence>
<keyword evidence="1" id="KW-0547">Nucleotide-binding</keyword>
<dbReference type="PROSITE" id="PS51420">
    <property type="entry name" value="RHO"/>
    <property type="match status" value="1"/>
</dbReference>
<organism evidence="3 4">
    <name type="scientific">Tritrichomonas foetus</name>
    <dbReference type="NCBI Taxonomy" id="1144522"/>
    <lineage>
        <taxon>Eukaryota</taxon>
        <taxon>Metamonada</taxon>
        <taxon>Parabasalia</taxon>
        <taxon>Tritrichomonadida</taxon>
        <taxon>Tritrichomonadidae</taxon>
        <taxon>Tritrichomonas</taxon>
    </lineage>
</organism>
<dbReference type="Gene3D" id="3.40.50.300">
    <property type="entry name" value="P-loop containing nucleotide triphosphate hydrolases"/>
    <property type="match status" value="1"/>
</dbReference>
<evidence type="ECO:0000313" key="4">
    <source>
        <dbReference type="Proteomes" id="UP000179807"/>
    </source>
</evidence>
<dbReference type="Proteomes" id="UP000179807">
    <property type="component" value="Unassembled WGS sequence"/>
</dbReference>
<dbReference type="CDD" id="cd00154">
    <property type="entry name" value="Rab"/>
    <property type="match status" value="1"/>
</dbReference>
<dbReference type="SMART" id="SM00175">
    <property type="entry name" value="RAB"/>
    <property type="match status" value="1"/>
</dbReference>
<dbReference type="VEuPathDB" id="TrichDB:TRFO_31411"/>
<dbReference type="RefSeq" id="XP_068354811.1">
    <property type="nucleotide sequence ID" value="XM_068507923.1"/>
</dbReference>
<feature type="region of interest" description="Disordered" evidence="2">
    <location>
        <begin position="178"/>
        <end position="200"/>
    </location>
</feature>
<dbReference type="AlphaFoldDB" id="A0A1J4JRL9"/>
<evidence type="ECO:0000256" key="1">
    <source>
        <dbReference type="ARBA" id="ARBA00022741"/>
    </source>
</evidence>
<sequence>MSTEQKLKVVIAGDCAVGKTCLIERMLRDNFDEDTQSSISIAMNPVTTTVEGQSFTYSLWDTAGQEKYKTLAPIYFRDAFIGILVYDITSKATFEKVTEWYQQMNAHMNQGFSLILVGNKSDLDEQREITIKMGSDLSEKLHTKNFLEVSAKTGQNVASLKLLIDKVVYNTINHKNSPQSQTTNVDLTKKGEKSHSSCCK</sequence>
<dbReference type="EMBL" id="MLAK01000900">
    <property type="protein sequence ID" value="OHT01675.1"/>
    <property type="molecule type" value="Genomic_DNA"/>
</dbReference>
<dbReference type="InterPro" id="IPR005225">
    <property type="entry name" value="Small_GTP-bd"/>
</dbReference>
<dbReference type="PROSITE" id="PS51419">
    <property type="entry name" value="RAB"/>
    <property type="match status" value="1"/>
</dbReference>
<feature type="compositionally biased region" description="Basic and acidic residues" evidence="2">
    <location>
        <begin position="187"/>
        <end position="200"/>
    </location>
</feature>
<dbReference type="PANTHER" id="PTHR47978">
    <property type="match status" value="1"/>
</dbReference>
<dbReference type="GO" id="GO:0005525">
    <property type="term" value="F:GTP binding"/>
    <property type="evidence" value="ECO:0007669"/>
    <property type="project" value="InterPro"/>
</dbReference>
<reference evidence="3" key="1">
    <citation type="submission" date="2016-10" db="EMBL/GenBank/DDBJ databases">
        <authorList>
            <person name="Benchimol M."/>
            <person name="Almeida L.G."/>
            <person name="Vasconcelos A.T."/>
            <person name="Perreira-Neves A."/>
            <person name="Rosa I.A."/>
            <person name="Tasca T."/>
            <person name="Bogo M.R."/>
            <person name="de Souza W."/>
        </authorList>
    </citation>
    <scope>NUCLEOTIDE SEQUENCE [LARGE SCALE GENOMIC DNA]</scope>
    <source>
        <strain evidence="3">K</strain>
    </source>
</reference>
<proteinExistence type="predicted"/>
<dbReference type="SUPFAM" id="SSF52540">
    <property type="entry name" value="P-loop containing nucleoside triphosphate hydrolases"/>
    <property type="match status" value="1"/>
</dbReference>
<dbReference type="PROSITE" id="PS51421">
    <property type="entry name" value="RAS"/>
    <property type="match status" value="1"/>
</dbReference>
<dbReference type="NCBIfam" id="TIGR00231">
    <property type="entry name" value="small_GTP"/>
    <property type="match status" value="1"/>
</dbReference>
<dbReference type="SMART" id="SM00176">
    <property type="entry name" value="RAN"/>
    <property type="match status" value="1"/>
</dbReference>
<dbReference type="Pfam" id="PF00071">
    <property type="entry name" value="Ras"/>
    <property type="match status" value="1"/>
</dbReference>
<keyword evidence="4" id="KW-1185">Reference proteome</keyword>
<dbReference type="GeneID" id="94842627"/>
<dbReference type="InterPro" id="IPR027417">
    <property type="entry name" value="P-loop_NTPase"/>
</dbReference>
<dbReference type="FunFam" id="3.40.50.300:FF:000808">
    <property type="entry name" value="Small GTP-binding protein, putative"/>
    <property type="match status" value="1"/>
</dbReference>
<name>A0A1J4JRL9_9EUKA</name>
<dbReference type="SMART" id="SM00174">
    <property type="entry name" value="RHO"/>
    <property type="match status" value="1"/>
</dbReference>
<dbReference type="PRINTS" id="PR00449">
    <property type="entry name" value="RASTRNSFRMNG"/>
</dbReference>
<accession>A0A1J4JRL9</accession>
<dbReference type="SMART" id="SM00173">
    <property type="entry name" value="RAS"/>
    <property type="match status" value="1"/>
</dbReference>
<gene>
    <name evidence="3" type="ORF">TRFO_31411</name>
</gene>
<dbReference type="GO" id="GO:0003924">
    <property type="term" value="F:GTPase activity"/>
    <property type="evidence" value="ECO:0007669"/>
    <property type="project" value="InterPro"/>
</dbReference>
<dbReference type="InterPro" id="IPR001806">
    <property type="entry name" value="Small_GTPase"/>
</dbReference>
<protein>
    <submittedName>
        <fullName evidence="3">Ras-related protein RABA4b</fullName>
    </submittedName>
</protein>
<comment type="caution">
    <text evidence="3">The sequence shown here is derived from an EMBL/GenBank/DDBJ whole genome shotgun (WGS) entry which is preliminary data.</text>
</comment>
<evidence type="ECO:0000256" key="2">
    <source>
        <dbReference type="SAM" id="MobiDB-lite"/>
    </source>
</evidence>